<evidence type="ECO:0000256" key="2">
    <source>
        <dbReference type="ARBA" id="ARBA00010792"/>
    </source>
</evidence>
<comment type="caution">
    <text evidence="7">Lacks conserved residue(s) required for the propagation of feature annotation.</text>
</comment>
<dbReference type="Pfam" id="PF09335">
    <property type="entry name" value="VTT_dom"/>
    <property type="match status" value="1"/>
</dbReference>
<evidence type="ECO:0000256" key="5">
    <source>
        <dbReference type="ARBA" id="ARBA00022989"/>
    </source>
</evidence>
<organism evidence="9">
    <name type="scientific">Arsenophonus endosymbiont of Trialeurodes vaporariorum</name>
    <dbReference type="NCBI Taxonomy" id="235567"/>
    <lineage>
        <taxon>Bacteria</taxon>
        <taxon>Pseudomonadati</taxon>
        <taxon>Pseudomonadota</taxon>
        <taxon>Gammaproteobacteria</taxon>
        <taxon>Enterobacterales</taxon>
        <taxon>Morganellaceae</taxon>
        <taxon>Arsenophonus</taxon>
    </lineage>
</organism>
<protein>
    <submittedName>
        <fullName evidence="9">Inner membrane protein YabI</fullName>
    </submittedName>
</protein>
<dbReference type="InterPro" id="IPR032816">
    <property type="entry name" value="VTT_dom"/>
</dbReference>
<comment type="similarity">
    <text evidence="2 7">Belongs to the DedA family.</text>
</comment>
<feature type="transmembrane region" description="Helical" evidence="7">
    <location>
        <begin position="62"/>
        <end position="86"/>
    </location>
</feature>
<evidence type="ECO:0000256" key="4">
    <source>
        <dbReference type="ARBA" id="ARBA00022692"/>
    </source>
</evidence>
<comment type="subcellular location">
    <subcellularLocation>
        <location evidence="1 7">Cell membrane</location>
        <topology evidence="1 7">Multi-pass membrane protein</topology>
    </subcellularLocation>
</comment>
<dbReference type="PANTHER" id="PTHR30353:SF15">
    <property type="entry name" value="INNER MEMBRANE PROTEIN YABI"/>
    <property type="match status" value="1"/>
</dbReference>
<accession>A0A3B0MLP2</accession>
<feature type="transmembrane region" description="Helical" evidence="7">
    <location>
        <begin position="20"/>
        <end position="50"/>
    </location>
</feature>
<name>A0A3B0MLP2_9GAMM</name>
<evidence type="ECO:0000256" key="1">
    <source>
        <dbReference type="ARBA" id="ARBA00004651"/>
    </source>
</evidence>
<evidence type="ECO:0000256" key="6">
    <source>
        <dbReference type="ARBA" id="ARBA00023136"/>
    </source>
</evidence>
<proteinExistence type="inferred from homology"/>
<dbReference type="GO" id="GO:0005886">
    <property type="term" value="C:plasma membrane"/>
    <property type="evidence" value="ECO:0007669"/>
    <property type="project" value="UniProtKB-SubCell"/>
</dbReference>
<sequence length="160" mass="18070">MTLSEIINVITEFAHDHQILAIFIVFILAFGELLAFIALLLPATAILLGLGALIGDNGLTFLPIWLAAACGAFLGDWLSYWFGFHYKNSVRHMWPISRRPEVLDQDHLFFERWGVWSVFIGCFFGPLRAVIPLVAGICAMPNIIFNSLIYFLLWSGHLLF</sequence>
<keyword evidence="4 7" id="KW-0812">Transmembrane</keyword>
<keyword evidence="3 7" id="KW-1003">Cell membrane</keyword>
<evidence type="ECO:0000256" key="3">
    <source>
        <dbReference type="ARBA" id="ARBA00022475"/>
    </source>
</evidence>
<keyword evidence="5 7" id="KW-1133">Transmembrane helix</keyword>
<keyword evidence="6 7" id="KW-0472">Membrane</keyword>
<dbReference type="AlphaFoldDB" id="A0A3B0MLP2"/>
<evidence type="ECO:0000313" key="9">
    <source>
        <dbReference type="EMBL" id="SSW95316.1"/>
    </source>
</evidence>
<feature type="transmembrane region" description="Helical" evidence="7">
    <location>
        <begin position="133"/>
        <end position="154"/>
    </location>
</feature>
<evidence type="ECO:0000259" key="8">
    <source>
        <dbReference type="Pfam" id="PF09335"/>
    </source>
</evidence>
<dbReference type="EMBL" id="UFQR01000004">
    <property type="protein sequence ID" value="SSW95316.1"/>
    <property type="molecule type" value="Genomic_DNA"/>
</dbReference>
<reference evidence="9" key="1">
    <citation type="submission" date="2018-04" db="EMBL/GenBank/DDBJ databases">
        <authorList>
            <person name="Go L.Y."/>
            <person name="Mitchell J.A."/>
        </authorList>
    </citation>
    <scope>NUCLEOTIDE SEQUENCE</scope>
    <source>
        <strain evidence="9">ARTV</strain>
    </source>
</reference>
<feature type="domain" description="VTT" evidence="8">
    <location>
        <begin position="41"/>
        <end position="142"/>
    </location>
</feature>
<gene>
    <name evidence="9" type="primary">yabI</name>
    <name evidence="9" type="ORF">ARTV_1172</name>
</gene>
<dbReference type="InterPro" id="IPR032818">
    <property type="entry name" value="DedA-like"/>
</dbReference>
<dbReference type="PANTHER" id="PTHR30353">
    <property type="entry name" value="INNER MEMBRANE PROTEIN DEDA-RELATED"/>
    <property type="match status" value="1"/>
</dbReference>
<evidence type="ECO:0000256" key="7">
    <source>
        <dbReference type="RuleBase" id="RU367016"/>
    </source>
</evidence>